<keyword evidence="3" id="KW-0808">Transferase</keyword>
<dbReference type="PANTHER" id="PTHR45036:SF1">
    <property type="entry name" value="METHYLTRANSFERASE LIKE 7A"/>
    <property type="match status" value="1"/>
</dbReference>
<dbReference type="GO" id="GO:0008757">
    <property type="term" value="F:S-adenosylmethionine-dependent methyltransferase activity"/>
    <property type="evidence" value="ECO:0007669"/>
    <property type="project" value="InterPro"/>
</dbReference>
<feature type="region of interest" description="Disordered" evidence="1">
    <location>
        <begin position="211"/>
        <end position="231"/>
    </location>
</feature>
<dbReference type="SUPFAM" id="SSF53335">
    <property type="entry name" value="S-adenosyl-L-methionine-dependent methyltransferases"/>
    <property type="match status" value="1"/>
</dbReference>
<sequence length="231" mass="25020">MGVRSTLFAVTYDRMMAKAERQGLADLRRRLIAEASGRVLEIGSGTGANLALYGEGVESLTVTEPEPAMVRRLERHVAERAPRTRVLRAPAEDLPFEDDSFDVVVSTLVLCGVSDQQRALRQLGRVLRPGGRLLFLEHMRSEDPKAARHQDRMNWLNRLVVCCECNRPTLESIRAAGFVVDHVERQVFPASPSFVGPAVLGSARLPAATPPGPDAATAVPETAVSETAAGG</sequence>
<dbReference type="EMBL" id="CP163445">
    <property type="protein sequence ID" value="XDQ83453.1"/>
    <property type="molecule type" value="Genomic_DNA"/>
</dbReference>
<keyword evidence="3" id="KW-0489">Methyltransferase</keyword>
<feature type="domain" description="Methyltransferase type 11" evidence="2">
    <location>
        <begin position="40"/>
        <end position="135"/>
    </location>
</feature>
<evidence type="ECO:0000313" key="3">
    <source>
        <dbReference type="EMBL" id="XDQ83453.1"/>
    </source>
</evidence>
<evidence type="ECO:0000256" key="1">
    <source>
        <dbReference type="SAM" id="MobiDB-lite"/>
    </source>
</evidence>
<protein>
    <submittedName>
        <fullName evidence="3">Class I SAM-dependent methyltransferase</fullName>
        <ecNumber evidence="3">2.1.1.-</ecNumber>
    </submittedName>
</protein>
<gene>
    <name evidence="3" type="ORF">AB2U05_35560</name>
</gene>
<dbReference type="EC" id="2.1.1.-" evidence="3"/>
<dbReference type="Gene3D" id="3.40.50.150">
    <property type="entry name" value="Vaccinia Virus protein VP39"/>
    <property type="match status" value="1"/>
</dbReference>
<name>A0AB39TWQ6_9ACTN</name>
<proteinExistence type="predicted"/>
<organism evidence="3">
    <name type="scientific">Streptomyces sp. Y1</name>
    <dbReference type="NCBI Taxonomy" id="3238634"/>
    <lineage>
        <taxon>Bacteria</taxon>
        <taxon>Bacillati</taxon>
        <taxon>Actinomycetota</taxon>
        <taxon>Actinomycetes</taxon>
        <taxon>Kitasatosporales</taxon>
        <taxon>Streptomycetaceae</taxon>
        <taxon>Streptomyces</taxon>
    </lineage>
</organism>
<dbReference type="InterPro" id="IPR013216">
    <property type="entry name" value="Methyltransf_11"/>
</dbReference>
<reference evidence="3" key="1">
    <citation type="submission" date="2024-07" db="EMBL/GenBank/DDBJ databases">
        <authorList>
            <person name="Yu S.T."/>
        </authorList>
    </citation>
    <scope>NUCLEOTIDE SEQUENCE</scope>
    <source>
        <strain evidence="3">Y1</strain>
    </source>
</reference>
<dbReference type="GO" id="GO:0032259">
    <property type="term" value="P:methylation"/>
    <property type="evidence" value="ECO:0007669"/>
    <property type="project" value="UniProtKB-KW"/>
</dbReference>
<evidence type="ECO:0000259" key="2">
    <source>
        <dbReference type="Pfam" id="PF08241"/>
    </source>
</evidence>
<dbReference type="PANTHER" id="PTHR45036">
    <property type="entry name" value="METHYLTRANSFERASE LIKE 7B"/>
    <property type="match status" value="1"/>
</dbReference>
<accession>A0AB39TWQ6</accession>
<dbReference type="AlphaFoldDB" id="A0AB39TWQ6"/>
<dbReference type="InterPro" id="IPR052356">
    <property type="entry name" value="Thiol_S-MT"/>
</dbReference>
<dbReference type="InterPro" id="IPR029063">
    <property type="entry name" value="SAM-dependent_MTases_sf"/>
</dbReference>
<dbReference type="CDD" id="cd02440">
    <property type="entry name" value="AdoMet_MTases"/>
    <property type="match status" value="1"/>
</dbReference>
<dbReference type="RefSeq" id="WP_369185579.1">
    <property type="nucleotide sequence ID" value="NZ_CP163445.1"/>
</dbReference>
<dbReference type="Pfam" id="PF08241">
    <property type="entry name" value="Methyltransf_11"/>
    <property type="match status" value="1"/>
</dbReference>